<feature type="domain" description="DUF2382" evidence="1">
    <location>
        <begin position="8"/>
        <end position="116"/>
    </location>
</feature>
<accession>A0A3S4C936</accession>
<gene>
    <name evidence="2" type="ORF">DEVEQU_00090</name>
</gene>
<sequence length="132" mass="14934">MQDPSSTLEIVSERATLAKREVVTGKVRVETRTEHHDELVTAALRSEAVDVERVPVNREVDEAPAIRTEGDVTIVPIVEEILIVEKRLVLKEELHIRRTVSHETVETSIDLREQHAVIERLDVANPTSEEET</sequence>
<evidence type="ECO:0000313" key="2">
    <source>
        <dbReference type="EMBL" id="VDS02971.1"/>
    </source>
</evidence>
<dbReference type="OrthoDB" id="7586109at2"/>
<organism evidence="2 3">
    <name type="scientific">Devosia equisanguinis</name>
    <dbReference type="NCBI Taxonomy" id="2490941"/>
    <lineage>
        <taxon>Bacteria</taxon>
        <taxon>Pseudomonadati</taxon>
        <taxon>Pseudomonadota</taxon>
        <taxon>Alphaproteobacteria</taxon>
        <taxon>Hyphomicrobiales</taxon>
        <taxon>Devosiaceae</taxon>
        <taxon>Devosia</taxon>
    </lineage>
</organism>
<dbReference type="InterPro" id="IPR019060">
    <property type="entry name" value="DUF2382"/>
</dbReference>
<reference evidence="2 3" key="1">
    <citation type="submission" date="2018-12" db="EMBL/GenBank/DDBJ databases">
        <authorList>
            <person name="Criscuolo A."/>
        </authorList>
    </citation>
    <scope>NUCLEOTIDE SEQUENCE [LARGE SCALE GENOMIC DNA]</scope>
    <source>
        <strain evidence="2">ACIP1116281</strain>
    </source>
</reference>
<keyword evidence="3" id="KW-1185">Reference proteome</keyword>
<dbReference type="Proteomes" id="UP000268844">
    <property type="component" value="Unassembled WGS sequence"/>
</dbReference>
<dbReference type="RefSeq" id="WP_126148593.1">
    <property type="nucleotide sequence ID" value="NZ_JBHTMH010000007.1"/>
</dbReference>
<dbReference type="EMBL" id="UZWD01000004">
    <property type="protein sequence ID" value="VDS02971.1"/>
    <property type="molecule type" value="Genomic_DNA"/>
</dbReference>
<protein>
    <recommendedName>
        <fullName evidence="1">DUF2382 domain-containing protein</fullName>
    </recommendedName>
</protein>
<proteinExistence type="predicted"/>
<evidence type="ECO:0000259" key="1">
    <source>
        <dbReference type="Pfam" id="PF09557"/>
    </source>
</evidence>
<dbReference type="Pfam" id="PF09557">
    <property type="entry name" value="DUF2382"/>
    <property type="match status" value="1"/>
</dbReference>
<dbReference type="AlphaFoldDB" id="A0A3S4C936"/>
<name>A0A3S4C936_9HYPH</name>
<evidence type="ECO:0000313" key="3">
    <source>
        <dbReference type="Proteomes" id="UP000268844"/>
    </source>
</evidence>